<evidence type="ECO:0000313" key="7">
    <source>
        <dbReference type="Proteomes" id="UP001183643"/>
    </source>
</evidence>
<dbReference type="InterPro" id="IPR029063">
    <property type="entry name" value="SAM-dependent_MTases_sf"/>
</dbReference>
<dbReference type="Pfam" id="PF01555">
    <property type="entry name" value="N6_N4_Mtase"/>
    <property type="match status" value="1"/>
</dbReference>
<evidence type="ECO:0000256" key="2">
    <source>
        <dbReference type="ARBA" id="ARBA00022603"/>
    </source>
</evidence>
<dbReference type="Proteomes" id="UP001183643">
    <property type="component" value="Unassembled WGS sequence"/>
</dbReference>
<keyword evidence="2 6" id="KW-0489">Methyltransferase</keyword>
<dbReference type="PRINTS" id="PR00506">
    <property type="entry name" value="D21N6MTFRASE"/>
</dbReference>
<feature type="domain" description="DNA methylase N-4/N-6" evidence="5">
    <location>
        <begin position="117"/>
        <end position="443"/>
    </location>
</feature>
<proteinExistence type="inferred from homology"/>
<evidence type="ECO:0000256" key="1">
    <source>
        <dbReference type="ARBA" id="ARBA00006594"/>
    </source>
</evidence>
<evidence type="ECO:0000256" key="4">
    <source>
        <dbReference type="ARBA" id="ARBA00022691"/>
    </source>
</evidence>
<comment type="similarity">
    <text evidence="1">Belongs to the N(4)/N(6)-methyltransferase family.</text>
</comment>
<organism evidence="6 7">
    <name type="scientific">Catenuloplanes atrovinosus</name>
    <dbReference type="NCBI Taxonomy" id="137266"/>
    <lineage>
        <taxon>Bacteria</taxon>
        <taxon>Bacillati</taxon>
        <taxon>Actinomycetota</taxon>
        <taxon>Actinomycetes</taxon>
        <taxon>Micromonosporales</taxon>
        <taxon>Micromonosporaceae</taxon>
        <taxon>Catenuloplanes</taxon>
    </lineage>
</organism>
<name>A0AAE3YUA5_9ACTN</name>
<dbReference type="InterPro" id="IPR002052">
    <property type="entry name" value="DNA_methylase_N6_adenine_CS"/>
</dbReference>
<comment type="caution">
    <text evidence="6">The sequence shown here is derived from an EMBL/GenBank/DDBJ whole genome shotgun (WGS) entry which is preliminary data.</text>
</comment>
<dbReference type="EMBL" id="JAVDYB010000001">
    <property type="protein sequence ID" value="MDR7278791.1"/>
    <property type="molecule type" value="Genomic_DNA"/>
</dbReference>
<evidence type="ECO:0000259" key="5">
    <source>
        <dbReference type="Pfam" id="PF01555"/>
    </source>
</evidence>
<dbReference type="EC" id="2.1.1.72" evidence="6"/>
<dbReference type="GO" id="GO:0003677">
    <property type="term" value="F:DNA binding"/>
    <property type="evidence" value="ECO:0007669"/>
    <property type="project" value="InterPro"/>
</dbReference>
<accession>A0AAE3YUA5</accession>
<dbReference type="GO" id="GO:0009007">
    <property type="term" value="F:site-specific DNA-methyltransferase (adenine-specific) activity"/>
    <property type="evidence" value="ECO:0007669"/>
    <property type="project" value="UniProtKB-EC"/>
</dbReference>
<dbReference type="RefSeq" id="WP_310371929.1">
    <property type="nucleotide sequence ID" value="NZ_JAVDYB010000001.1"/>
</dbReference>
<dbReference type="InterPro" id="IPR002941">
    <property type="entry name" value="DNA_methylase_N4/N6"/>
</dbReference>
<gene>
    <name evidence="6" type="ORF">J2S41_005569</name>
</gene>
<sequence length="626" mass="70200">MTSPLDRTTRNVALLAELFPGCVTETRDPDGSVRIAIDLDLLRTELGEHLVEGPRERFHLDWPGKREALLAANRPAGRALRPDRDGSADFDGTRNLFIEGDNLDALRLLQETYLGKVKVIYIDPPYNTGSDRFVYPDRFRERADDYRTRAGLRGNLATDGRFHSNWLSMMYQRLTLARTLLREDGVLLISINDVEQAHLRRICDEIFGEANFLTQFVWLNEGNVDQQSAIKGMHEYVLAYARDLPRLGRPAIIDPNIEDESKLFNDRIENSITKNGPANPESTITLPAGFPAWFEHGEIPPRTDKYPKILDPITVRNGKLTGPARMRSGWSSRNLLELFIANGFTPIRDAKGRTTTFALTDRGVLYYAKHRPPDAGHVVSVLRNMGTTKQNSAMLAAWGIEFSYPKPVFLIEFLIRTFTTPDDDALVLDFFAGSATTAHAVFRANAADGGNRRFVLVQYPEPYAGPGFETIADLARERIRRCGAEVTSAPRHHGWRGDVGFRSLRIDAPSLRETPPGVRQEDLPWHADRAAPGRTDEDLLFDVLIRFGVDPAERIARDRIAGHDVFAAGDLLACLSDAPPYTPELFAEVARRRPARMVLRDAGFTGDELRINAERLLGPGIDLRVL</sequence>
<dbReference type="GO" id="GO:0008170">
    <property type="term" value="F:N-methyltransferase activity"/>
    <property type="evidence" value="ECO:0007669"/>
    <property type="project" value="InterPro"/>
</dbReference>
<dbReference type="Gene3D" id="3.40.50.150">
    <property type="entry name" value="Vaccinia Virus protein VP39"/>
    <property type="match status" value="1"/>
</dbReference>
<dbReference type="PROSITE" id="PS00092">
    <property type="entry name" value="N6_MTASE"/>
    <property type="match status" value="1"/>
</dbReference>
<dbReference type="GO" id="GO:0032259">
    <property type="term" value="P:methylation"/>
    <property type="evidence" value="ECO:0007669"/>
    <property type="project" value="UniProtKB-KW"/>
</dbReference>
<keyword evidence="7" id="KW-1185">Reference proteome</keyword>
<dbReference type="PIRSF" id="PIRSF015855">
    <property type="entry name" value="TypeIII_Mtase_mKpnI"/>
    <property type="match status" value="1"/>
</dbReference>
<dbReference type="AlphaFoldDB" id="A0AAE3YUA5"/>
<dbReference type="SUPFAM" id="SSF53335">
    <property type="entry name" value="S-adenosyl-L-methionine-dependent methyltransferases"/>
    <property type="match status" value="1"/>
</dbReference>
<evidence type="ECO:0000313" key="6">
    <source>
        <dbReference type="EMBL" id="MDR7278791.1"/>
    </source>
</evidence>
<keyword evidence="3 6" id="KW-0808">Transferase</keyword>
<protein>
    <submittedName>
        <fullName evidence="6">Adenine-specific DNA-methyltransferase</fullName>
        <ecNumber evidence="6">2.1.1.72</ecNumber>
    </submittedName>
</protein>
<evidence type="ECO:0000256" key="3">
    <source>
        <dbReference type="ARBA" id="ARBA00022679"/>
    </source>
</evidence>
<dbReference type="InterPro" id="IPR002295">
    <property type="entry name" value="N4/N6-MTase_EcoPI_Mod-like"/>
</dbReference>
<keyword evidence="4" id="KW-0949">S-adenosyl-L-methionine</keyword>
<reference evidence="6" key="1">
    <citation type="submission" date="2023-07" db="EMBL/GenBank/DDBJ databases">
        <title>Sequencing the genomes of 1000 actinobacteria strains.</title>
        <authorList>
            <person name="Klenk H.-P."/>
        </authorList>
    </citation>
    <scope>NUCLEOTIDE SEQUENCE</scope>
    <source>
        <strain evidence="6">DSM 44707</strain>
    </source>
</reference>